<proteinExistence type="predicted"/>
<dbReference type="OrthoDB" id="1921290at2759"/>
<evidence type="ECO:0000313" key="3">
    <source>
        <dbReference type="Proteomes" id="UP001153076"/>
    </source>
</evidence>
<feature type="compositionally biased region" description="Basic and acidic residues" evidence="1">
    <location>
        <begin position="1"/>
        <end position="12"/>
    </location>
</feature>
<accession>A0A9Q1KTC9</accession>
<comment type="caution">
    <text evidence="2">The sequence shown here is derived from an EMBL/GenBank/DDBJ whole genome shotgun (WGS) entry which is preliminary data.</text>
</comment>
<reference evidence="2" key="1">
    <citation type="submission" date="2022-04" db="EMBL/GenBank/DDBJ databases">
        <title>Carnegiea gigantea Genome sequencing and assembly v2.</title>
        <authorList>
            <person name="Copetti D."/>
            <person name="Sanderson M.J."/>
            <person name="Burquez A."/>
            <person name="Wojciechowski M.F."/>
        </authorList>
    </citation>
    <scope>NUCLEOTIDE SEQUENCE</scope>
    <source>
        <strain evidence="2">SGP5-SGP5p</strain>
        <tissue evidence="2">Aerial part</tissue>
    </source>
</reference>
<evidence type="ECO:0000256" key="1">
    <source>
        <dbReference type="SAM" id="MobiDB-lite"/>
    </source>
</evidence>
<protein>
    <submittedName>
        <fullName evidence="2">Uncharacterized protein</fullName>
    </submittedName>
</protein>
<evidence type="ECO:0000313" key="2">
    <source>
        <dbReference type="EMBL" id="KAJ8449062.1"/>
    </source>
</evidence>
<dbReference type="AlphaFoldDB" id="A0A9Q1KTC9"/>
<feature type="region of interest" description="Disordered" evidence="1">
    <location>
        <begin position="1"/>
        <end position="23"/>
    </location>
</feature>
<dbReference type="Proteomes" id="UP001153076">
    <property type="component" value="Unassembled WGS sequence"/>
</dbReference>
<sequence length="185" mass="21937">MVIKQKKLEYPKNQHAKRRNQQDHQQLLEIHKAVAQAWLSHLNNAKLATTTEFDLRKMRFQPKPSRFKLEASKKMKLEDEKKSANGKIWDFSQSLWDSYEIMAVSKRLESGLVLGYNGFDDNFHRVDDNRSLFKKRKQNKNHILKNLFNKMSPRRVSDVGFYGREDDEEEDDFSHCEGNTSNKYL</sequence>
<dbReference type="PANTHER" id="PTHR34665">
    <property type="entry name" value="DUF3741 DOMAIN-CONTAINING PROTEIN"/>
    <property type="match status" value="1"/>
</dbReference>
<gene>
    <name evidence="2" type="ORF">Cgig2_004117</name>
</gene>
<organism evidence="2 3">
    <name type="scientific">Carnegiea gigantea</name>
    <dbReference type="NCBI Taxonomy" id="171969"/>
    <lineage>
        <taxon>Eukaryota</taxon>
        <taxon>Viridiplantae</taxon>
        <taxon>Streptophyta</taxon>
        <taxon>Embryophyta</taxon>
        <taxon>Tracheophyta</taxon>
        <taxon>Spermatophyta</taxon>
        <taxon>Magnoliopsida</taxon>
        <taxon>eudicotyledons</taxon>
        <taxon>Gunneridae</taxon>
        <taxon>Pentapetalae</taxon>
        <taxon>Caryophyllales</taxon>
        <taxon>Cactineae</taxon>
        <taxon>Cactaceae</taxon>
        <taxon>Cactoideae</taxon>
        <taxon>Echinocereeae</taxon>
        <taxon>Carnegiea</taxon>
    </lineage>
</organism>
<keyword evidence="3" id="KW-1185">Reference proteome</keyword>
<dbReference type="EMBL" id="JAKOGI010000025">
    <property type="protein sequence ID" value="KAJ8449062.1"/>
    <property type="molecule type" value="Genomic_DNA"/>
</dbReference>
<dbReference type="PANTHER" id="PTHR34665:SF1">
    <property type="entry name" value="OS02G0595200 PROTEIN"/>
    <property type="match status" value="1"/>
</dbReference>
<name>A0A9Q1KTC9_9CARY</name>